<dbReference type="PIRSF" id="PIRSF006181">
    <property type="entry name" value="EbsC_YbaK"/>
    <property type="match status" value="1"/>
</dbReference>
<evidence type="ECO:0000256" key="1">
    <source>
        <dbReference type="ARBA" id="ARBA00009798"/>
    </source>
</evidence>
<comment type="similarity">
    <text evidence="1 4">Belongs to the prolyl-tRNA editing family. YbaK/EbsC subfamily.</text>
</comment>
<keyword evidence="7" id="KW-1185">Reference proteome</keyword>
<evidence type="ECO:0000313" key="7">
    <source>
        <dbReference type="Proteomes" id="UP000185663"/>
    </source>
</evidence>
<proteinExistence type="inferred from homology"/>
<gene>
    <name evidence="6" type="ORF">SAMN04489860_1341</name>
</gene>
<dbReference type="Gene3D" id="3.90.960.10">
    <property type="entry name" value="YbaK/aminoacyl-tRNA synthetase-associated domain"/>
    <property type="match status" value="1"/>
</dbReference>
<dbReference type="EC" id="4.2.-.-" evidence="4"/>
<evidence type="ECO:0000256" key="4">
    <source>
        <dbReference type="PIRNR" id="PIRNR006181"/>
    </source>
</evidence>
<sequence>MSKKKQMPHAGTPAVTALDRAGVRHTLHPYEHDPSSTLGYGLEAAAAIGADPACVLKTLMASVDGHLVVAVVPVTGSLDLKALAHAVGAKKATMADPADAERATGYVVGGISPLGQRHPHSTVIDESTREHETVYVSGGRRGLDIGLSPTDLAHLTNAVVAPIARSDTSS</sequence>
<accession>A0A1H1RF32</accession>
<dbReference type="InterPro" id="IPR004369">
    <property type="entry name" value="Prolyl-tRNA_editing_YbaK/EbsC"/>
</dbReference>
<evidence type="ECO:0000256" key="2">
    <source>
        <dbReference type="ARBA" id="ARBA00022917"/>
    </source>
</evidence>
<dbReference type="RefSeq" id="WP_407946474.1">
    <property type="nucleotide sequence ID" value="NZ_LT629776.1"/>
</dbReference>
<feature type="domain" description="YbaK/aminoacyl-tRNA synthetase-associated" evidence="5">
    <location>
        <begin position="43"/>
        <end position="153"/>
    </location>
</feature>
<dbReference type="PANTHER" id="PTHR30411:SF0">
    <property type="entry name" value="CYS-TRNA(PRO)_CYS-TRNA(CYS) DEACYLASE YBAK"/>
    <property type="match status" value="1"/>
</dbReference>
<dbReference type="InterPro" id="IPR007214">
    <property type="entry name" value="YbaK/aa-tRNA-synth-assoc-dom"/>
</dbReference>
<keyword evidence="3 4" id="KW-0456">Lyase</keyword>
<dbReference type="NCBIfam" id="TIGR00011">
    <property type="entry name" value="YbaK_EbsC"/>
    <property type="match status" value="1"/>
</dbReference>
<dbReference type="InterPro" id="IPR036754">
    <property type="entry name" value="YbaK/aa-tRNA-synt-asso_dom_sf"/>
</dbReference>
<protein>
    <recommendedName>
        <fullName evidence="4">Cys-tRNA(Pro)/Cys-tRNA(Cys) deacylase</fullName>
        <ecNumber evidence="4">4.2.-.-</ecNumber>
    </recommendedName>
</protein>
<dbReference type="Proteomes" id="UP000185663">
    <property type="component" value="Chromosome I"/>
</dbReference>
<dbReference type="GO" id="GO:0016829">
    <property type="term" value="F:lyase activity"/>
    <property type="evidence" value="ECO:0007669"/>
    <property type="project" value="UniProtKB-KW"/>
</dbReference>
<evidence type="ECO:0000313" key="6">
    <source>
        <dbReference type="EMBL" id="SDS34361.1"/>
    </source>
</evidence>
<dbReference type="EMBL" id="LT629776">
    <property type="protein sequence ID" value="SDS34361.1"/>
    <property type="molecule type" value="Genomic_DNA"/>
</dbReference>
<dbReference type="Pfam" id="PF04073">
    <property type="entry name" value="tRNA_edit"/>
    <property type="match status" value="1"/>
</dbReference>
<dbReference type="eggNOG" id="COG2606">
    <property type="taxonomic scope" value="Bacteria"/>
</dbReference>
<name>A0A1H1RF32_9CELL</name>
<dbReference type="GO" id="GO:0006412">
    <property type="term" value="P:translation"/>
    <property type="evidence" value="ECO:0007669"/>
    <property type="project" value="UniProtKB-KW"/>
</dbReference>
<dbReference type="AlphaFoldDB" id="A0A1H1RF32"/>
<keyword evidence="2 4" id="KW-0648">Protein biosynthesis</keyword>
<dbReference type="CDD" id="cd00002">
    <property type="entry name" value="YbaK_deacylase"/>
    <property type="match status" value="1"/>
</dbReference>
<reference evidence="6 7" key="1">
    <citation type="submission" date="2016-10" db="EMBL/GenBank/DDBJ databases">
        <authorList>
            <person name="de Groot N.N."/>
        </authorList>
    </citation>
    <scope>NUCLEOTIDE SEQUENCE [LARGE SCALE GENOMIC DNA]</scope>
    <source>
        <strain evidence="6 7">DSM 22126</strain>
    </source>
</reference>
<dbReference type="GO" id="GO:0002161">
    <property type="term" value="F:aminoacyl-tRNA deacylase activity"/>
    <property type="evidence" value="ECO:0007669"/>
    <property type="project" value="InterPro"/>
</dbReference>
<organism evidence="6 7">
    <name type="scientific">Paraoerskovia marina</name>
    <dbReference type="NCBI Taxonomy" id="545619"/>
    <lineage>
        <taxon>Bacteria</taxon>
        <taxon>Bacillati</taxon>
        <taxon>Actinomycetota</taxon>
        <taxon>Actinomycetes</taxon>
        <taxon>Micrococcales</taxon>
        <taxon>Cellulomonadaceae</taxon>
        <taxon>Paraoerskovia</taxon>
    </lineage>
</organism>
<dbReference type="SUPFAM" id="SSF55826">
    <property type="entry name" value="YbaK/ProRS associated domain"/>
    <property type="match status" value="1"/>
</dbReference>
<dbReference type="PANTHER" id="PTHR30411">
    <property type="entry name" value="CYTOPLASMIC PROTEIN"/>
    <property type="match status" value="1"/>
</dbReference>
<evidence type="ECO:0000259" key="5">
    <source>
        <dbReference type="Pfam" id="PF04073"/>
    </source>
</evidence>
<evidence type="ECO:0000256" key="3">
    <source>
        <dbReference type="ARBA" id="ARBA00023239"/>
    </source>
</evidence>
<dbReference type="STRING" id="545619.SAMN04489860_1341"/>